<evidence type="ECO:0000256" key="3">
    <source>
        <dbReference type="ARBA" id="ARBA00023274"/>
    </source>
</evidence>
<dbReference type="InterPro" id="IPR000439">
    <property type="entry name" value="Ribosomal_eL15"/>
</dbReference>
<feature type="compositionally biased region" description="Basic residues" evidence="5">
    <location>
        <begin position="174"/>
        <end position="188"/>
    </location>
</feature>
<dbReference type="GO" id="GO:0003723">
    <property type="term" value="F:RNA binding"/>
    <property type="evidence" value="ECO:0007669"/>
    <property type="project" value="TreeGrafter"/>
</dbReference>
<evidence type="ECO:0000256" key="2">
    <source>
        <dbReference type="ARBA" id="ARBA00022980"/>
    </source>
</evidence>
<comment type="similarity">
    <text evidence="1 4">Belongs to the eukaryotic ribosomal protein eL15 family.</text>
</comment>
<dbReference type="PANTHER" id="PTHR11847">
    <property type="entry name" value="RIBOSOMAL PROTEIN L15"/>
    <property type="match status" value="1"/>
</dbReference>
<evidence type="ECO:0000256" key="5">
    <source>
        <dbReference type="SAM" id="MobiDB-lite"/>
    </source>
</evidence>
<keyword evidence="2 4" id="KW-0689">Ribosomal protein</keyword>
<organism evidence="6">
    <name type="scientific">Noctiluca scintillans</name>
    <name type="common">Sea sparkle</name>
    <name type="synonym">Red tide dinoflagellate</name>
    <dbReference type="NCBI Taxonomy" id="2966"/>
    <lineage>
        <taxon>Eukaryota</taxon>
        <taxon>Sar</taxon>
        <taxon>Alveolata</taxon>
        <taxon>Dinophyceae</taxon>
        <taxon>Noctilucales</taxon>
        <taxon>Noctilucaceae</taxon>
        <taxon>Noctiluca</taxon>
    </lineage>
</organism>
<dbReference type="Pfam" id="PF00827">
    <property type="entry name" value="Ribosomal_L15e"/>
    <property type="match status" value="1"/>
</dbReference>
<evidence type="ECO:0000256" key="1">
    <source>
        <dbReference type="ARBA" id="ARBA00006857"/>
    </source>
</evidence>
<feature type="region of interest" description="Disordered" evidence="5">
    <location>
        <begin position="166"/>
        <end position="188"/>
    </location>
</feature>
<dbReference type="NCBIfam" id="NF003269">
    <property type="entry name" value="PRK04243.1"/>
    <property type="match status" value="1"/>
</dbReference>
<dbReference type="Gene3D" id="3.40.1120.10">
    <property type="entry name" value="Ribosomal protein l15e"/>
    <property type="match status" value="1"/>
</dbReference>
<dbReference type="InterPro" id="IPR012678">
    <property type="entry name" value="Ribosomal_uL23/eL15/eS24_sf"/>
</dbReference>
<reference evidence="6" key="1">
    <citation type="submission" date="2021-01" db="EMBL/GenBank/DDBJ databases">
        <authorList>
            <person name="Corre E."/>
            <person name="Pelletier E."/>
            <person name="Niang G."/>
            <person name="Scheremetjew M."/>
            <person name="Finn R."/>
            <person name="Kale V."/>
            <person name="Holt S."/>
            <person name="Cochrane G."/>
            <person name="Meng A."/>
            <person name="Brown T."/>
            <person name="Cohen L."/>
        </authorList>
    </citation>
    <scope>NUCLEOTIDE SEQUENCE</scope>
</reference>
<gene>
    <name evidence="6" type="ORF">NSCI0253_LOCUS24977</name>
</gene>
<name>A0A7S1AE83_NOCSC</name>
<dbReference type="GO" id="GO:0003735">
    <property type="term" value="F:structural constituent of ribosome"/>
    <property type="evidence" value="ECO:0007669"/>
    <property type="project" value="InterPro"/>
</dbReference>
<keyword evidence="3 4" id="KW-0687">Ribonucleoprotein</keyword>
<protein>
    <recommendedName>
        <fullName evidence="4">Ribosomal protein L15</fullName>
    </recommendedName>
</protein>
<dbReference type="PANTHER" id="PTHR11847:SF4">
    <property type="entry name" value="LARGE RIBOSOMAL SUBUNIT PROTEIN EL15"/>
    <property type="match status" value="1"/>
</dbReference>
<dbReference type="FunFam" id="3.40.1120.10:FF:000001">
    <property type="entry name" value="Ribosomal protein L15"/>
    <property type="match status" value="1"/>
</dbReference>
<evidence type="ECO:0000313" key="6">
    <source>
        <dbReference type="EMBL" id="CAD8850627.1"/>
    </source>
</evidence>
<dbReference type="AlphaFoldDB" id="A0A7S1AE83"/>
<dbReference type="SMART" id="SM01384">
    <property type="entry name" value="Ribosomal_L15e"/>
    <property type="match status" value="1"/>
</dbReference>
<accession>A0A7S1AE83</accession>
<proteinExistence type="inferred from homology"/>
<dbReference type="SUPFAM" id="SSF54189">
    <property type="entry name" value="Ribosomal proteins S24e, L23 and L15e"/>
    <property type="match status" value="1"/>
</dbReference>
<dbReference type="GO" id="GO:0022625">
    <property type="term" value="C:cytosolic large ribosomal subunit"/>
    <property type="evidence" value="ECO:0007669"/>
    <property type="project" value="TreeGrafter"/>
</dbReference>
<dbReference type="GO" id="GO:0002181">
    <property type="term" value="P:cytoplasmic translation"/>
    <property type="evidence" value="ECO:0007669"/>
    <property type="project" value="TreeGrafter"/>
</dbReference>
<evidence type="ECO:0000256" key="4">
    <source>
        <dbReference type="RuleBase" id="RU000663"/>
    </source>
</evidence>
<sequence length="204" mass="24207">MGAYTYLQEMWRKKQSDVMRFLMRLRTWEYRQLPSIHRASRPSRPDKARRVGYKAKQGYVIYRVRVRRGGRKKRVAKGIVYGKPKHQGVNKQKKVRNLRSLAEERIGRKAGGLRVLNSYWVAHDAVYKWFEVIMVDPFHKAVRDDPRINWICKPVMKHRELRGLTSAGRSARGLQKKGKAATKLRGSKHANYRRRNTLQLRRKR</sequence>
<dbReference type="InterPro" id="IPR024794">
    <property type="entry name" value="Rbsml_eL15_core_dom_sf"/>
</dbReference>
<dbReference type="EMBL" id="HBFQ01035391">
    <property type="protein sequence ID" value="CAD8850627.1"/>
    <property type="molecule type" value="Transcribed_RNA"/>
</dbReference>